<gene>
    <name evidence="1" type="ordered locus">PXO_01829</name>
</gene>
<organism evidence="1 2">
    <name type="scientific">Xanthomonas oryzae pv. oryzae (strain PXO99A)</name>
    <dbReference type="NCBI Taxonomy" id="360094"/>
    <lineage>
        <taxon>Bacteria</taxon>
        <taxon>Pseudomonadati</taxon>
        <taxon>Pseudomonadota</taxon>
        <taxon>Gammaproteobacteria</taxon>
        <taxon>Lysobacterales</taxon>
        <taxon>Lysobacteraceae</taxon>
        <taxon>Xanthomonas</taxon>
    </lineage>
</organism>
<proteinExistence type="predicted"/>
<name>A0A0K0GMI2_XANOP</name>
<reference evidence="1 2" key="1">
    <citation type="journal article" date="2008" name="BMC Genomics">
        <title>Genome sequence and rapid evolution of the rice pathogen Xanthomonas oryzae pv. oryzae PXO99A.</title>
        <authorList>
            <person name="Salzberg S.L."/>
            <person name="Sommer D.D."/>
            <person name="Schatz M.C."/>
            <person name="Phillippy A.M."/>
            <person name="Rabinowicz P.D."/>
            <person name="Tsuge S."/>
            <person name="Furutani A."/>
            <person name="Ochiai H."/>
            <person name="Delcher A.L."/>
            <person name="Kelley D."/>
            <person name="Madupu R."/>
            <person name="Puiu D."/>
            <person name="Radune D."/>
            <person name="Shumway M."/>
            <person name="Trapnell C."/>
            <person name="Aparna G."/>
            <person name="Jha G."/>
            <person name="Pandey A."/>
            <person name="Patil P.B."/>
            <person name="Ishihara H."/>
            <person name="Meyer D.F."/>
            <person name="Szurek B."/>
            <person name="Verdier V."/>
            <person name="Koebnik R."/>
            <person name="Dow J.M."/>
            <person name="Ryan R.P."/>
            <person name="Hirata H."/>
            <person name="Tsuyumu S."/>
            <person name="Won Lee S."/>
            <person name="Seo Y.S."/>
            <person name="Sriariyanum M."/>
            <person name="Ronald P.C."/>
            <person name="Sonti R.V."/>
            <person name="Van Sluys M.A."/>
            <person name="Leach J.E."/>
            <person name="White F.F."/>
            <person name="Bogdanove A.J."/>
        </authorList>
    </citation>
    <scope>NUCLEOTIDE SEQUENCE [LARGE SCALE GENOMIC DNA]</scope>
    <source>
        <strain evidence="1 2">PXO99A</strain>
    </source>
</reference>
<dbReference type="EMBL" id="CP000967">
    <property type="protein sequence ID" value="ACD60230.1"/>
    <property type="molecule type" value="Genomic_DNA"/>
</dbReference>
<evidence type="ECO:0000313" key="1">
    <source>
        <dbReference type="EMBL" id="ACD60230.1"/>
    </source>
</evidence>
<accession>A0A0K0GMI2</accession>
<dbReference type="KEGG" id="xop:PXO_01829"/>
<dbReference type="Proteomes" id="UP000001740">
    <property type="component" value="Chromosome"/>
</dbReference>
<dbReference type="AlphaFoldDB" id="A0A0K0GMI2"/>
<dbReference type="HOGENOM" id="CLU_3350506_0_0_6"/>
<sequence length="37" mass="4184">MTSRWLALGGTSVYWRLRRLVPIAGLTPFHSTLPMPT</sequence>
<protein>
    <submittedName>
        <fullName evidence="1">Uncharacterized protein</fullName>
    </submittedName>
</protein>
<evidence type="ECO:0000313" key="2">
    <source>
        <dbReference type="Proteomes" id="UP000001740"/>
    </source>
</evidence>